<accession>A0A7Y6TXY4</accession>
<keyword evidence="3" id="KW-1185">Reference proteome</keyword>
<evidence type="ECO:0000256" key="1">
    <source>
        <dbReference type="SAM" id="MobiDB-lite"/>
    </source>
</evidence>
<comment type="caution">
    <text evidence="2">The sequence shown here is derived from an EMBL/GenBank/DDBJ whole genome shotgun (WGS) entry which is preliminary data.</text>
</comment>
<dbReference type="RefSeq" id="WP_176070483.1">
    <property type="nucleotide sequence ID" value="NZ_JABWMJ010000008.1"/>
</dbReference>
<protein>
    <submittedName>
        <fullName evidence="2">Uncharacterized protein</fullName>
    </submittedName>
</protein>
<evidence type="ECO:0000313" key="3">
    <source>
        <dbReference type="Proteomes" id="UP000529637"/>
    </source>
</evidence>
<name>A0A7Y6TXY4_9BURK</name>
<proteinExistence type="predicted"/>
<reference evidence="2 3" key="1">
    <citation type="submission" date="2020-06" db="EMBL/GenBank/DDBJ databases">
        <title>Schlegella sp. ID0723 isolated from air conditioner.</title>
        <authorList>
            <person name="Kim D.Y."/>
            <person name="Kim D.-U."/>
        </authorList>
    </citation>
    <scope>NUCLEOTIDE SEQUENCE [LARGE SCALE GENOMIC DNA]</scope>
    <source>
        <strain evidence="2 3">ID0723</strain>
    </source>
</reference>
<gene>
    <name evidence="2" type="ORF">HQN59_17950</name>
</gene>
<sequence>MAAIPSKYRVKAADGSVDRDASMAKLAEGYRALESRMGSASGRPAAPDDYVIDVPEELAGAFDPAAPEFKAFQAEAHEMGFSQKQLDFVMGKYFQEAPRLVAGAQAADAHAAEATLRSVWPTEGAFDTNLQNAERAVAQFGADLGESVVRDLQNKPAVIQLLARIGAQLREDAPPQGDLGSRGNPGINELLAHPAYSNPRHPEHDAISARVNAYYASQPDASKPI</sequence>
<feature type="region of interest" description="Disordered" evidence="1">
    <location>
        <begin position="172"/>
        <end position="225"/>
    </location>
</feature>
<dbReference type="Proteomes" id="UP000529637">
    <property type="component" value="Unassembled WGS sequence"/>
</dbReference>
<organism evidence="2 3">
    <name type="scientific">Piscinibacter koreensis</name>
    <dbReference type="NCBI Taxonomy" id="2742824"/>
    <lineage>
        <taxon>Bacteria</taxon>
        <taxon>Pseudomonadati</taxon>
        <taxon>Pseudomonadota</taxon>
        <taxon>Betaproteobacteria</taxon>
        <taxon>Burkholderiales</taxon>
        <taxon>Sphaerotilaceae</taxon>
        <taxon>Piscinibacter</taxon>
    </lineage>
</organism>
<evidence type="ECO:0000313" key="2">
    <source>
        <dbReference type="EMBL" id="NUZ07653.1"/>
    </source>
</evidence>
<dbReference type="AlphaFoldDB" id="A0A7Y6TXY4"/>
<dbReference type="EMBL" id="JABWMJ010000008">
    <property type="protein sequence ID" value="NUZ07653.1"/>
    <property type="molecule type" value="Genomic_DNA"/>
</dbReference>